<keyword evidence="7" id="KW-0238">DNA-binding</keyword>
<dbReference type="Gene3D" id="3.90.1600.10">
    <property type="entry name" value="Palm domain of DNA polymerase"/>
    <property type="match status" value="2"/>
</dbReference>
<name>A0AAV6G550_9TELE</name>
<accession>A0AAV6G550</accession>
<reference evidence="10" key="1">
    <citation type="submission" date="2020-10" db="EMBL/GenBank/DDBJ databases">
        <title>Chromosome-scale genome assembly of the Allis shad, Alosa alosa.</title>
        <authorList>
            <person name="Margot Z."/>
            <person name="Christophe K."/>
            <person name="Cabau C."/>
            <person name="Louis A."/>
            <person name="Berthelot C."/>
            <person name="Parey E."/>
            <person name="Roest Crollius H."/>
            <person name="Montfort J."/>
            <person name="Robinson-Rechavi M."/>
            <person name="Bucao C."/>
            <person name="Bouchez O."/>
            <person name="Gislard M."/>
            <person name="Lluch J."/>
            <person name="Milhes M."/>
            <person name="Lampietro C."/>
            <person name="Lopez Roques C."/>
            <person name="Donnadieu C."/>
            <person name="Braasch I."/>
            <person name="Desvignes T."/>
            <person name="Postlethwait J."/>
            <person name="Bobe J."/>
            <person name="Guiguen Y."/>
        </authorList>
    </citation>
    <scope>NUCLEOTIDE SEQUENCE</scope>
    <source>
        <strain evidence="10">M-15738</strain>
        <tissue evidence="10">Blood</tissue>
    </source>
</reference>
<evidence type="ECO:0000256" key="1">
    <source>
        <dbReference type="ARBA" id="ARBA00005755"/>
    </source>
</evidence>
<dbReference type="GO" id="GO:0003677">
    <property type="term" value="F:DNA binding"/>
    <property type="evidence" value="ECO:0007669"/>
    <property type="project" value="UniProtKB-KW"/>
</dbReference>
<evidence type="ECO:0000259" key="9">
    <source>
        <dbReference type="Pfam" id="PF03175"/>
    </source>
</evidence>
<comment type="caution">
    <text evidence="10">The sequence shown here is derived from an EMBL/GenBank/DDBJ whole genome shotgun (WGS) entry which is preliminary data.</text>
</comment>
<dbReference type="SUPFAM" id="SSF53098">
    <property type="entry name" value="Ribonuclease H-like"/>
    <property type="match status" value="1"/>
</dbReference>
<keyword evidence="5" id="KW-0235">DNA replication</keyword>
<evidence type="ECO:0000313" key="11">
    <source>
        <dbReference type="Proteomes" id="UP000823561"/>
    </source>
</evidence>
<dbReference type="InterPro" id="IPR023211">
    <property type="entry name" value="DNA_pol_palm_dom_sf"/>
</dbReference>
<dbReference type="InterPro" id="IPR012337">
    <property type="entry name" value="RNaseH-like_sf"/>
</dbReference>
<organism evidence="10 11">
    <name type="scientific">Alosa alosa</name>
    <name type="common">allis shad</name>
    <dbReference type="NCBI Taxonomy" id="278164"/>
    <lineage>
        <taxon>Eukaryota</taxon>
        <taxon>Metazoa</taxon>
        <taxon>Chordata</taxon>
        <taxon>Craniata</taxon>
        <taxon>Vertebrata</taxon>
        <taxon>Euteleostomi</taxon>
        <taxon>Actinopterygii</taxon>
        <taxon>Neopterygii</taxon>
        <taxon>Teleostei</taxon>
        <taxon>Clupei</taxon>
        <taxon>Clupeiformes</taxon>
        <taxon>Clupeoidei</taxon>
        <taxon>Clupeidae</taxon>
        <taxon>Alosa</taxon>
    </lineage>
</organism>
<dbReference type="Pfam" id="PF03175">
    <property type="entry name" value="DNA_pol_B_2"/>
    <property type="match status" value="2"/>
</dbReference>
<evidence type="ECO:0000256" key="7">
    <source>
        <dbReference type="ARBA" id="ARBA00023125"/>
    </source>
</evidence>
<dbReference type="GO" id="GO:0006260">
    <property type="term" value="P:DNA replication"/>
    <property type="evidence" value="ECO:0007669"/>
    <property type="project" value="UniProtKB-KW"/>
</dbReference>
<dbReference type="Gene3D" id="1.10.287.690">
    <property type="entry name" value="Helix hairpin bin"/>
    <property type="match status" value="1"/>
</dbReference>
<dbReference type="PANTHER" id="PTHR33568">
    <property type="entry name" value="DNA POLYMERASE"/>
    <property type="match status" value="1"/>
</dbReference>
<keyword evidence="11" id="KW-1185">Reference proteome</keyword>
<evidence type="ECO:0000256" key="6">
    <source>
        <dbReference type="ARBA" id="ARBA00022932"/>
    </source>
</evidence>
<dbReference type="AlphaFoldDB" id="A0AAV6G550"/>
<feature type="domain" description="DNA-directed DNA polymerase family B mitochondria/virus" evidence="9">
    <location>
        <begin position="861"/>
        <end position="970"/>
    </location>
</feature>
<dbReference type="InterPro" id="IPR043502">
    <property type="entry name" value="DNA/RNA_pol_sf"/>
</dbReference>
<evidence type="ECO:0000256" key="2">
    <source>
        <dbReference type="ARBA" id="ARBA00012417"/>
    </source>
</evidence>
<gene>
    <name evidence="10" type="ORF">AALO_G00205560</name>
</gene>
<dbReference type="SUPFAM" id="SSF56672">
    <property type="entry name" value="DNA/RNA polymerases"/>
    <property type="match status" value="1"/>
</dbReference>
<evidence type="ECO:0000256" key="3">
    <source>
        <dbReference type="ARBA" id="ARBA00022679"/>
    </source>
</evidence>
<protein>
    <recommendedName>
        <fullName evidence="2">DNA-directed DNA polymerase</fullName>
        <ecNumber evidence="2">2.7.7.7</ecNumber>
    </recommendedName>
</protein>
<evidence type="ECO:0000256" key="5">
    <source>
        <dbReference type="ARBA" id="ARBA00022705"/>
    </source>
</evidence>
<dbReference type="Gene3D" id="3.30.420.10">
    <property type="entry name" value="Ribonuclease H-like superfamily/Ribonuclease H"/>
    <property type="match status" value="1"/>
</dbReference>
<feature type="domain" description="DNA-directed DNA polymerase family B mitochondria/virus" evidence="9">
    <location>
        <begin position="342"/>
        <end position="840"/>
    </location>
</feature>
<dbReference type="EC" id="2.7.7.7" evidence="2"/>
<keyword evidence="3" id="KW-0808">Transferase</keyword>
<dbReference type="InterPro" id="IPR004868">
    <property type="entry name" value="DNA-dir_DNA_pol_B_mt/vir"/>
</dbReference>
<dbReference type="InterPro" id="IPR036397">
    <property type="entry name" value="RNaseH_sf"/>
</dbReference>
<evidence type="ECO:0000256" key="8">
    <source>
        <dbReference type="ARBA" id="ARBA00049244"/>
    </source>
</evidence>
<dbReference type="GO" id="GO:0000166">
    <property type="term" value="F:nucleotide binding"/>
    <property type="evidence" value="ECO:0007669"/>
    <property type="project" value="InterPro"/>
</dbReference>
<evidence type="ECO:0000256" key="4">
    <source>
        <dbReference type="ARBA" id="ARBA00022695"/>
    </source>
</evidence>
<keyword evidence="4" id="KW-0548">Nucleotidyltransferase</keyword>
<dbReference type="PANTHER" id="PTHR33568:SF3">
    <property type="entry name" value="DNA-DIRECTED DNA POLYMERASE"/>
    <property type="match status" value="1"/>
</dbReference>
<dbReference type="EMBL" id="JADWDJ010000015">
    <property type="protein sequence ID" value="KAG5269739.1"/>
    <property type="molecule type" value="Genomic_DNA"/>
</dbReference>
<comment type="catalytic activity">
    <reaction evidence="8">
        <text>DNA(n) + a 2'-deoxyribonucleoside 5'-triphosphate = DNA(n+1) + diphosphate</text>
        <dbReference type="Rhea" id="RHEA:22508"/>
        <dbReference type="Rhea" id="RHEA-COMP:17339"/>
        <dbReference type="Rhea" id="RHEA-COMP:17340"/>
        <dbReference type="ChEBI" id="CHEBI:33019"/>
        <dbReference type="ChEBI" id="CHEBI:61560"/>
        <dbReference type="ChEBI" id="CHEBI:173112"/>
        <dbReference type="EC" id="2.7.7.7"/>
    </reaction>
</comment>
<comment type="similarity">
    <text evidence="1">Belongs to the DNA polymerase type-B family.</text>
</comment>
<sequence>MLEKLVQSNSEMKVESKMEMVVQIVENLSGGGGQHRRLSTLRKNEVIRKKLRHLFVPPVTDNNVCFSISLAFLLNPSLPMDEAKKVGKQLHQSVGKSENEKVALSDIVKFEQVTKSKIVVFWRTLDGHQHYSSETEPCPEKTYYLYLHEGHYYGIKNIKGFLGMSYVCIFCHKGYNRQNGHKCEHTCNVCLHPKCQKGRTVQCQDCLRICRSKSCYQQHKVVTKRQKGNFSWCDLNKYCPECNLEYTITQPNAKKKKTQHKCLTKKCDHCRKPLTKNHQCFIQPEQVQEPSEKLIFYDFETTQENGFHEANYVCAMDYGGECWTSHGESCVADFFDHFRQEKYRGYTFIAHNARGFDAYLLIKYLVEELITPKLIVQGSKVMCFEDKHFSQRYIDSLNFLPMKLSVLPSALGFDQGKKGHFPHFFNTTKNQNYRGPYPEPHYYGADSFMPKEREEFFEWYNSVKNGVFDFRKEIAEYCKNDVVILKEACLRFRKELIATVEVDPFRSVTIAGMCMAIYRSRFLTKDTLALTYPNCYIQPQKAHSKESLEWLEYVSATEGIHIQHALNAGEHKVGDHMVDGFSSSSKGCVGFEFLGCYHHACLTCYKPEEMHQTRKIKCKDVHKECLQKLENLKRNDNFTLRSIWEHDWINQKKNDSKVKEFMSKYKAPERLNPREALYGGRTNALCLYHKTQENEKIHYYDFTSLYPFVNKTKVYPTGHPTIIFDDFQSVEKYFGLIRAKVFPPHGLFHPVLPYRAAGKLMFPLCRTCCETESKQMDCQHSDDERALTGVWTSVEMVKAMEKGYKVARLFEVWHFEKRSDTLFSEYVNTFLKGKQEASGYPESIETDAEKERYIQDYEEHEKIKLNQDNIKVNKAKRSLCKLALNSLWGKFAQRANPSNSTLISEPEQFIDYVFSPKYAVSNLMFLNDDVALVQWKYKDDSSSRNTNENIFIAAFTTAYARLELYDVMDKLQERALYHDTDSVIFVSGPKDWVPETGDFLGQLTNELSQGDHIVEYVSGGPKLYGYRTVQNKICMKVKGITLNHTNRQSVSLKSLTDLVENYVDKNPSEIPTTANQITRVKKGFHLKNKVVNKQLRVVYNKRVLCENGRTLPYGY</sequence>
<proteinExistence type="inferred from homology"/>
<dbReference type="GO" id="GO:0003887">
    <property type="term" value="F:DNA-directed DNA polymerase activity"/>
    <property type="evidence" value="ECO:0007669"/>
    <property type="project" value="UniProtKB-KW"/>
</dbReference>
<keyword evidence="6" id="KW-0239">DNA-directed DNA polymerase</keyword>
<evidence type="ECO:0000313" key="10">
    <source>
        <dbReference type="EMBL" id="KAG5269739.1"/>
    </source>
</evidence>
<dbReference type="Proteomes" id="UP000823561">
    <property type="component" value="Chromosome 15"/>
</dbReference>